<gene>
    <name evidence="1" type="ORF">N7492_008660</name>
</gene>
<reference evidence="1" key="2">
    <citation type="journal article" date="2023" name="IMA Fungus">
        <title>Comparative genomic study of the Penicillium genus elucidates a diverse pangenome and 15 lateral gene transfer events.</title>
        <authorList>
            <person name="Petersen C."/>
            <person name="Sorensen T."/>
            <person name="Nielsen M.R."/>
            <person name="Sondergaard T.E."/>
            <person name="Sorensen J.L."/>
            <person name="Fitzpatrick D.A."/>
            <person name="Frisvad J.C."/>
            <person name="Nielsen K.L."/>
        </authorList>
    </citation>
    <scope>NUCLEOTIDE SEQUENCE</scope>
    <source>
        <strain evidence="1">IBT 21917</strain>
    </source>
</reference>
<dbReference type="AlphaFoldDB" id="A0A9W9HSE2"/>
<reference evidence="1" key="1">
    <citation type="submission" date="2022-11" db="EMBL/GenBank/DDBJ databases">
        <authorList>
            <person name="Petersen C."/>
        </authorList>
    </citation>
    <scope>NUCLEOTIDE SEQUENCE</scope>
    <source>
        <strain evidence="1">IBT 21917</strain>
    </source>
</reference>
<dbReference type="InterPro" id="IPR020301">
    <property type="entry name" value="Mrx7"/>
</dbReference>
<proteinExistence type="predicted"/>
<evidence type="ECO:0000313" key="1">
    <source>
        <dbReference type="EMBL" id="KAJ5155857.1"/>
    </source>
</evidence>
<dbReference type="OrthoDB" id="4138121at2759"/>
<organism evidence="1 2">
    <name type="scientific">Penicillium capsulatum</name>
    <dbReference type="NCBI Taxonomy" id="69766"/>
    <lineage>
        <taxon>Eukaryota</taxon>
        <taxon>Fungi</taxon>
        <taxon>Dikarya</taxon>
        <taxon>Ascomycota</taxon>
        <taxon>Pezizomycotina</taxon>
        <taxon>Eurotiomycetes</taxon>
        <taxon>Eurotiomycetidae</taxon>
        <taxon>Eurotiales</taxon>
        <taxon>Aspergillaceae</taxon>
        <taxon>Penicillium</taxon>
    </lineage>
</organism>
<protein>
    <submittedName>
        <fullName evidence="1">Uncharacterized protein</fullName>
    </submittedName>
</protein>
<comment type="caution">
    <text evidence="1">The sequence shown here is derived from an EMBL/GenBank/DDBJ whole genome shotgun (WGS) entry which is preliminary data.</text>
</comment>
<dbReference type="EMBL" id="JAPQKO010000006">
    <property type="protein sequence ID" value="KAJ5155857.1"/>
    <property type="molecule type" value="Genomic_DNA"/>
</dbReference>
<accession>A0A9W9HSE2</accession>
<evidence type="ECO:0000313" key="2">
    <source>
        <dbReference type="Proteomes" id="UP001146351"/>
    </source>
</evidence>
<name>A0A9W9HSE2_9EURO</name>
<sequence>MVFKMIWLSHLEAWLTLRLLRSPVFHRMVGRVHQHVQHIRHGVPLDESRTTLDNRGPVMKKFVQYFTEELKDQMKGKPPNKL</sequence>
<dbReference type="Proteomes" id="UP001146351">
    <property type="component" value="Unassembled WGS sequence"/>
</dbReference>
<keyword evidence="2" id="KW-1185">Reference proteome</keyword>
<dbReference type="Pfam" id="PF10906">
    <property type="entry name" value="Mrx7"/>
    <property type="match status" value="1"/>
</dbReference>